<evidence type="ECO:0000259" key="12">
    <source>
        <dbReference type="PROSITE" id="PS50261"/>
    </source>
</evidence>
<protein>
    <submittedName>
        <fullName evidence="13">G-protein coupled receptor Mth2</fullName>
    </submittedName>
</protein>
<dbReference type="GO" id="GO:0007166">
    <property type="term" value="P:cell surface receptor signaling pathway"/>
    <property type="evidence" value="ECO:0007669"/>
    <property type="project" value="InterPro"/>
</dbReference>
<feature type="transmembrane region" description="Helical" evidence="10">
    <location>
        <begin position="508"/>
        <end position="529"/>
    </location>
</feature>
<feature type="signal peptide" evidence="11">
    <location>
        <begin position="1"/>
        <end position="21"/>
    </location>
</feature>
<evidence type="ECO:0000256" key="7">
    <source>
        <dbReference type="ARBA" id="ARBA00023136"/>
    </source>
</evidence>
<dbReference type="InterPro" id="IPR051384">
    <property type="entry name" value="Mth_GPCR"/>
</dbReference>
<dbReference type="InterPro" id="IPR017981">
    <property type="entry name" value="GPCR_2-like_7TM"/>
</dbReference>
<keyword evidence="6" id="KW-0297">G-protein coupled receptor</keyword>
<keyword evidence="4 11" id="KW-0732">Signal</keyword>
<dbReference type="GO" id="GO:0008528">
    <property type="term" value="F:G protein-coupled peptide receptor activity"/>
    <property type="evidence" value="ECO:0007669"/>
    <property type="project" value="TreeGrafter"/>
</dbReference>
<feature type="transmembrane region" description="Helical" evidence="10">
    <location>
        <begin position="395"/>
        <end position="413"/>
    </location>
</feature>
<dbReference type="GO" id="GO:0012505">
    <property type="term" value="C:endomembrane system"/>
    <property type="evidence" value="ECO:0007669"/>
    <property type="project" value="UniProtKB-SubCell"/>
</dbReference>
<dbReference type="InterPro" id="IPR023311">
    <property type="entry name" value="Methusela_ecto_dom_2"/>
</dbReference>
<dbReference type="PROSITE" id="PS50261">
    <property type="entry name" value="G_PROTEIN_RECEP_F2_4"/>
    <property type="match status" value="1"/>
</dbReference>
<keyword evidence="8 13" id="KW-0675">Receptor</keyword>
<feature type="transmembrane region" description="Helical" evidence="10">
    <location>
        <begin position="425"/>
        <end position="444"/>
    </location>
</feature>
<dbReference type="CDD" id="cd15039">
    <property type="entry name" value="7tmB3_Methuselah-like"/>
    <property type="match status" value="1"/>
</dbReference>
<reference evidence="13 14" key="1">
    <citation type="journal article" date="2010" name="Science">
        <title>Genomic comparison of the ants Camponotus floridanus and Harpegnathos saltator.</title>
        <authorList>
            <person name="Bonasio R."/>
            <person name="Zhang G."/>
            <person name="Ye C."/>
            <person name="Mutti N.S."/>
            <person name="Fang X."/>
            <person name="Qin N."/>
            <person name="Donahue G."/>
            <person name="Yang P."/>
            <person name="Li Q."/>
            <person name="Li C."/>
            <person name="Zhang P."/>
            <person name="Huang Z."/>
            <person name="Berger S.L."/>
            <person name="Reinberg D."/>
            <person name="Wang J."/>
            <person name="Liebig J."/>
        </authorList>
    </citation>
    <scope>NUCLEOTIDE SEQUENCE [LARGE SCALE GENOMIC DNA]</scope>
    <source>
        <strain evidence="14">C129</strain>
    </source>
</reference>
<dbReference type="EMBL" id="GL436444">
    <property type="protein sequence ID" value="EFN71976.1"/>
    <property type="molecule type" value="Genomic_DNA"/>
</dbReference>
<name>E2A3J4_CAMFO</name>
<evidence type="ECO:0000256" key="11">
    <source>
        <dbReference type="SAM" id="SignalP"/>
    </source>
</evidence>
<dbReference type="Gene3D" id="1.20.1070.10">
    <property type="entry name" value="Rhodopsin 7-helix transmembrane proteins"/>
    <property type="match status" value="1"/>
</dbReference>
<sequence length="726" mass="83377">MFTLRFILLSTLMLSSTKVSSESHLAKCCPSGKIFSGLSKVECVSVPNSMIELYVLHRNVMVEFQGFPQCEEAEDIMTTSLDNFDSNFLEVPACFEILYEQTIGESTIIIVHCQSNKDRQVETINASFPQLAHVRKCCSHSSIFDSRTKACVPWLSKSENLVTFLSNGSANVDFVMIVNKGPPMCEGPIVDYKIDKDNVFLRNDTYSVMVPVFKNNFIIKEEFFLTEDNACLEMLPNSMFDQKVVARVCRDPNFCDRNPCIRKCCAENEFFYAQGCNKRMPEEPVEFYQAFVNAVNETESSTFNITKDYGVLIGKPCEHGMYPVDPKEEKWLLTAEGHVLADYEIFDQNKYCMDIFYNKSEFDHNFHLFICFENPETQFNPTQFNPTRYQVTTTLQITSCAFLLMTLLVYVCLPSLQNLHGKTLMCHVSSLFLAFTCLAIIPWITPASIVETKKLRAMTSCRALAYTMLFCFLSSFSWLNVMCFDIWWTFGVLRGSTITKARGHRKRFLLYCLYAWGLSLLMSILAIIADCTEILPDYLQPDIGYSSCWFTQNPDSFSELTFFIGPITIQLISNIVFFVLTSVHCNKVKAEIKRVTTDPTDPRSKRFHSDRSRFIMNIKLFIVMGISWSCEVVSFFMKKYFNYIYWHYTFFYASDVFNCLQGLLIFILFVLKSRVYLALRRRLGLDAKNKPNPTCNATTTLQDPYRVRKSASNSTLMSTFVISSAP</sequence>
<accession>E2A3J4</accession>
<feature type="transmembrane region" description="Helical" evidence="10">
    <location>
        <begin position="464"/>
        <end position="488"/>
    </location>
</feature>
<evidence type="ECO:0000256" key="1">
    <source>
        <dbReference type="ARBA" id="ARBA00004127"/>
    </source>
</evidence>
<keyword evidence="14" id="KW-1185">Reference proteome</keyword>
<feature type="transmembrane region" description="Helical" evidence="10">
    <location>
        <begin position="560"/>
        <end position="583"/>
    </location>
</feature>
<dbReference type="OMA" id="CQETKIC"/>
<keyword evidence="7 10" id="KW-0472">Membrane</keyword>
<organism evidence="14">
    <name type="scientific">Camponotus floridanus</name>
    <name type="common">Florida carpenter ant</name>
    <dbReference type="NCBI Taxonomy" id="104421"/>
    <lineage>
        <taxon>Eukaryota</taxon>
        <taxon>Metazoa</taxon>
        <taxon>Ecdysozoa</taxon>
        <taxon>Arthropoda</taxon>
        <taxon>Hexapoda</taxon>
        <taxon>Insecta</taxon>
        <taxon>Pterygota</taxon>
        <taxon>Neoptera</taxon>
        <taxon>Endopterygota</taxon>
        <taxon>Hymenoptera</taxon>
        <taxon>Apocrita</taxon>
        <taxon>Aculeata</taxon>
        <taxon>Formicoidea</taxon>
        <taxon>Formicidae</taxon>
        <taxon>Formicinae</taxon>
        <taxon>Camponotus</taxon>
    </lineage>
</organism>
<dbReference type="Proteomes" id="UP000000311">
    <property type="component" value="Unassembled WGS sequence"/>
</dbReference>
<dbReference type="OrthoDB" id="6082634at2759"/>
<evidence type="ECO:0000313" key="13">
    <source>
        <dbReference type="EMBL" id="EFN71976.1"/>
    </source>
</evidence>
<evidence type="ECO:0000256" key="2">
    <source>
        <dbReference type="ARBA" id="ARBA00008979"/>
    </source>
</evidence>
<keyword evidence="5 10" id="KW-1133">Transmembrane helix</keyword>
<evidence type="ECO:0000313" key="14">
    <source>
        <dbReference type="Proteomes" id="UP000000311"/>
    </source>
</evidence>
<evidence type="ECO:0000256" key="4">
    <source>
        <dbReference type="ARBA" id="ARBA00022729"/>
    </source>
</evidence>
<dbReference type="Pfam" id="PF00002">
    <property type="entry name" value="7tm_2"/>
    <property type="match status" value="1"/>
</dbReference>
<dbReference type="Pfam" id="PF06652">
    <property type="entry name" value="Methuselah_N"/>
    <property type="match status" value="1"/>
</dbReference>
<feature type="transmembrane region" description="Helical" evidence="10">
    <location>
        <begin position="649"/>
        <end position="671"/>
    </location>
</feature>
<evidence type="ECO:0000256" key="8">
    <source>
        <dbReference type="ARBA" id="ARBA00023170"/>
    </source>
</evidence>
<evidence type="ECO:0000256" key="6">
    <source>
        <dbReference type="ARBA" id="ARBA00023040"/>
    </source>
</evidence>
<feature type="chain" id="PRO_5003156597" evidence="11">
    <location>
        <begin position="22"/>
        <end position="726"/>
    </location>
</feature>
<keyword evidence="9" id="KW-0807">Transducer</keyword>
<dbReference type="InterPro" id="IPR010596">
    <property type="entry name" value="Methuselah_N_dom"/>
</dbReference>
<proteinExistence type="inferred from homology"/>
<evidence type="ECO:0000256" key="10">
    <source>
        <dbReference type="SAM" id="Phobius"/>
    </source>
</evidence>
<dbReference type="PANTHER" id="PTHR47154:SF2">
    <property type="entry name" value="G-PROTEIN COUPLED RECEPTOR MTH-RELATED"/>
    <property type="match status" value="1"/>
</dbReference>
<dbReference type="STRING" id="104421.E2A3J4"/>
<comment type="similarity">
    <text evidence="2">Belongs to the G-protein coupled receptor 2 family. Mth subfamily.</text>
</comment>
<evidence type="ECO:0000256" key="3">
    <source>
        <dbReference type="ARBA" id="ARBA00022692"/>
    </source>
</evidence>
<dbReference type="InterPro" id="IPR036272">
    <property type="entry name" value="Methuselah_N_sf"/>
</dbReference>
<feature type="transmembrane region" description="Helical" evidence="10">
    <location>
        <begin position="614"/>
        <end position="637"/>
    </location>
</feature>
<dbReference type="InParanoid" id="E2A3J4"/>
<dbReference type="SUPFAM" id="SSF63877">
    <property type="entry name" value="Methuselah ectodomain"/>
    <property type="match status" value="1"/>
</dbReference>
<feature type="domain" description="G-protein coupled receptors family 2 profile 2" evidence="12">
    <location>
        <begin position="388"/>
        <end position="673"/>
    </location>
</feature>
<dbReference type="InterPro" id="IPR000832">
    <property type="entry name" value="GPCR_2_secretin-like"/>
</dbReference>
<gene>
    <name evidence="13" type="ORF">EAG_07885</name>
</gene>
<dbReference type="PANTHER" id="PTHR47154">
    <property type="entry name" value="G-PROTEIN COUPLED RECEPTOR MTH-RELATED"/>
    <property type="match status" value="1"/>
</dbReference>
<dbReference type="AlphaFoldDB" id="E2A3J4"/>
<dbReference type="GO" id="GO:0005886">
    <property type="term" value="C:plasma membrane"/>
    <property type="evidence" value="ECO:0007669"/>
    <property type="project" value="TreeGrafter"/>
</dbReference>
<evidence type="ECO:0000256" key="9">
    <source>
        <dbReference type="ARBA" id="ARBA00023224"/>
    </source>
</evidence>
<evidence type="ECO:0000256" key="5">
    <source>
        <dbReference type="ARBA" id="ARBA00022989"/>
    </source>
</evidence>
<keyword evidence="3 10" id="KW-0812">Transmembrane</keyword>
<comment type="subcellular location">
    <subcellularLocation>
        <location evidence="1">Endomembrane system</location>
        <topology evidence="1">Multi-pass membrane protein</topology>
    </subcellularLocation>
</comment>
<dbReference type="FunCoup" id="E2A3J4">
    <property type="interactions" value="4"/>
</dbReference>
<dbReference type="Gene3D" id="2.170.180.11">
    <property type="entry name" value="Methuselah ectodomain, domain 2"/>
    <property type="match status" value="1"/>
</dbReference>